<proteinExistence type="predicted"/>
<feature type="coiled-coil region" evidence="1">
    <location>
        <begin position="139"/>
        <end position="166"/>
    </location>
</feature>
<comment type="caution">
    <text evidence="3">The sequence shown here is derived from an EMBL/GenBank/DDBJ whole genome shotgun (WGS) entry which is preliminary data.</text>
</comment>
<feature type="region of interest" description="Disordered" evidence="2">
    <location>
        <begin position="1"/>
        <end position="69"/>
    </location>
</feature>
<feature type="compositionally biased region" description="Polar residues" evidence="2">
    <location>
        <begin position="1"/>
        <end position="21"/>
    </location>
</feature>
<gene>
    <name evidence="3" type="ORF">BG011_009620</name>
</gene>
<evidence type="ECO:0000256" key="1">
    <source>
        <dbReference type="SAM" id="Coils"/>
    </source>
</evidence>
<name>A0A9P6PMS1_9FUNG</name>
<dbReference type="OrthoDB" id="10044187at2759"/>
<dbReference type="Proteomes" id="UP000726737">
    <property type="component" value="Unassembled WGS sequence"/>
</dbReference>
<keyword evidence="4" id="KW-1185">Reference proteome</keyword>
<sequence>MSSNSTYLNAVQPGKDNTQHGTSTCDAASTAASMTPQSLHPLHPLQFEGPSTGLSTGPGASSTSSTPPTGYTSWAVPSLENMFLTRRASAFGARYGLISSNSPTTTSSGRVSPAPSGMSLLMEGGSSTVVLQNKSRKTLMRIRRSVETANQDLEDARQTISSIQRITELGVIEDLVQRALVAVQK</sequence>
<dbReference type="AlphaFoldDB" id="A0A9P6PMS1"/>
<dbReference type="EMBL" id="JAAAJA010000874">
    <property type="protein sequence ID" value="KAG0249065.1"/>
    <property type="molecule type" value="Genomic_DNA"/>
</dbReference>
<organism evidence="3 4">
    <name type="scientific">Mortierella polycephala</name>
    <dbReference type="NCBI Taxonomy" id="41804"/>
    <lineage>
        <taxon>Eukaryota</taxon>
        <taxon>Fungi</taxon>
        <taxon>Fungi incertae sedis</taxon>
        <taxon>Mucoromycota</taxon>
        <taxon>Mortierellomycotina</taxon>
        <taxon>Mortierellomycetes</taxon>
        <taxon>Mortierellales</taxon>
        <taxon>Mortierellaceae</taxon>
        <taxon>Mortierella</taxon>
    </lineage>
</organism>
<keyword evidence="1" id="KW-0175">Coiled coil</keyword>
<feature type="compositionally biased region" description="Low complexity" evidence="2">
    <location>
        <begin position="22"/>
        <end position="35"/>
    </location>
</feature>
<evidence type="ECO:0000313" key="3">
    <source>
        <dbReference type="EMBL" id="KAG0249065.1"/>
    </source>
</evidence>
<protein>
    <submittedName>
        <fullName evidence="3">Uncharacterized protein</fullName>
    </submittedName>
</protein>
<feature type="compositionally biased region" description="Low complexity" evidence="2">
    <location>
        <begin position="49"/>
        <end position="69"/>
    </location>
</feature>
<evidence type="ECO:0000313" key="4">
    <source>
        <dbReference type="Proteomes" id="UP000726737"/>
    </source>
</evidence>
<accession>A0A9P6PMS1</accession>
<evidence type="ECO:0000256" key="2">
    <source>
        <dbReference type="SAM" id="MobiDB-lite"/>
    </source>
</evidence>
<reference evidence="3" key="1">
    <citation type="journal article" date="2020" name="Fungal Divers.">
        <title>Resolving the Mortierellaceae phylogeny through synthesis of multi-gene phylogenetics and phylogenomics.</title>
        <authorList>
            <person name="Vandepol N."/>
            <person name="Liber J."/>
            <person name="Desiro A."/>
            <person name="Na H."/>
            <person name="Kennedy M."/>
            <person name="Barry K."/>
            <person name="Grigoriev I.V."/>
            <person name="Miller A.N."/>
            <person name="O'Donnell K."/>
            <person name="Stajich J.E."/>
            <person name="Bonito G."/>
        </authorList>
    </citation>
    <scope>NUCLEOTIDE SEQUENCE</scope>
    <source>
        <strain evidence="3">KOD948</strain>
    </source>
</reference>